<dbReference type="RefSeq" id="WP_379704199.1">
    <property type="nucleotide sequence ID" value="NZ_JBHTAT010000001.1"/>
</dbReference>
<keyword evidence="4" id="KW-1185">Reference proteome</keyword>
<organism evidence="3 4">
    <name type="scientific">Haloplanus litoreus</name>
    <dbReference type="NCBI Taxonomy" id="767515"/>
    <lineage>
        <taxon>Archaea</taxon>
        <taxon>Methanobacteriati</taxon>
        <taxon>Methanobacteriota</taxon>
        <taxon>Stenosarchaea group</taxon>
        <taxon>Halobacteria</taxon>
        <taxon>Halobacteriales</taxon>
        <taxon>Haloferacaceae</taxon>
        <taxon>Haloplanus</taxon>
    </lineage>
</organism>
<dbReference type="GeneID" id="96954242"/>
<feature type="region of interest" description="Disordered" evidence="1">
    <location>
        <begin position="516"/>
        <end position="536"/>
    </location>
</feature>
<name>A0ABD5ZZN5_9EURY</name>
<evidence type="ECO:0000256" key="2">
    <source>
        <dbReference type="SAM" id="Phobius"/>
    </source>
</evidence>
<evidence type="ECO:0000313" key="4">
    <source>
        <dbReference type="Proteomes" id="UP001596434"/>
    </source>
</evidence>
<reference evidence="3 4" key="1">
    <citation type="journal article" date="2019" name="Int. J. Syst. Evol. Microbiol.">
        <title>The Global Catalogue of Microorganisms (GCM) 10K type strain sequencing project: providing services to taxonomists for standard genome sequencing and annotation.</title>
        <authorList>
            <consortium name="The Broad Institute Genomics Platform"/>
            <consortium name="The Broad Institute Genome Sequencing Center for Infectious Disease"/>
            <person name="Wu L."/>
            <person name="Ma J."/>
        </authorList>
    </citation>
    <scope>NUCLEOTIDE SEQUENCE [LARGE SCALE GENOMIC DNA]</scope>
    <source>
        <strain evidence="3 4">GX21</strain>
    </source>
</reference>
<accession>A0ABD5ZZN5</accession>
<keyword evidence="2" id="KW-0812">Transmembrane</keyword>
<evidence type="ECO:0000313" key="3">
    <source>
        <dbReference type="EMBL" id="MFC7255866.1"/>
    </source>
</evidence>
<evidence type="ECO:0000256" key="1">
    <source>
        <dbReference type="SAM" id="MobiDB-lite"/>
    </source>
</evidence>
<feature type="transmembrane region" description="Helical" evidence="2">
    <location>
        <begin position="25"/>
        <end position="44"/>
    </location>
</feature>
<proteinExistence type="predicted"/>
<dbReference type="EMBL" id="JBHTAT010000001">
    <property type="protein sequence ID" value="MFC7255866.1"/>
    <property type="molecule type" value="Genomic_DNA"/>
</dbReference>
<dbReference type="Proteomes" id="UP001596434">
    <property type="component" value="Unassembled WGS sequence"/>
</dbReference>
<dbReference type="AlphaFoldDB" id="A0ABD5ZZN5"/>
<keyword evidence="2" id="KW-0472">Membrane</keyword>
<gene>
    <name evidence="3" type="ORF">ACFQKE_11285</name>
</gene>
<protein>
    <submittedName>
        <fullName evidence="3">Uncharacterized protein</fullName>
    </submittedName>
</protein>
<feature type="transmembrane region" description="Helical" evidence="2">
    <location>
        <begin position="87"/>
        <end position="108"/>
    </location>
</feature>
<comment type="caution">
    <text evidence="3">The sequence shown here is derived from an EMBL/GenBank/DDBJ whole genome shotgun (WGS) entry which is preliminary data.</text>
</comment>
<feature type="transmembrane region" description="Helical" evidence="2">
    <location>
        <begin position="50"/>
        <end position="75"/>
    </location>
</feature>
<sequence>MPSLDDLLLAVRDWLERQRTRNPRGVAGGAVVVSATLLALAWYFRPWLHGVVYGVYTTPILPLAVAFGLVLAVVVGRRLGPSVGGQAGTAALVLVLVVSVSATGLLAGEELGTSTMERASATDSLSETDPEKPRVVTKAVAARYASNTLNFPQYRIDGGDITVRNGTPYWSYALTPDGTFNYYTKQQHGTVLVDMTRQNAEVDTVVGDLRKGIGPAFYNNYRFAMLKQANYLVEYDDPFMVVHEDDQYIAVPYTKPEFHWLPLPYTTPEWGGVVLIDGDGDIEDLSPTEAREHPVLQDQKLYPFDLTRKRVAATKYRNGIVNTFTSHEDEIEVAPVPGEGNDQPFLVFTDSGPEYIVAVEPYGQAQGLKEIWAVDARTGEYERYSPTQSLFGARKATDYVRQAARTTDWNRFRPSEPIPVVVDGQLYWQVRIVPSDSSGIAYMAFVNARSSDVYEVETTAEVTAFLQGEQLDTGRGDGRPPEGRTPTLVVERVAPNGSVVETLEIYGNETVRVVQGNATNTTAGSDDGTADRRRPDVSGVGAVYAFGR</sequence>
<keyword evidence="2" id="KW-1133">Transmembrane helix</keyword>